<keyword evidence="7" id="KW-1185">Reference proteome</keyword>
<evidence type="ECO:0000313" key="6">
    <source>
        <dbReference type="EMBL" id="PVD20722.1"/>
    </source>
</evidence>
<dbReference type="FunFam" id="1.10.238.10:FF:000001">
    <property type="entry name" value="Calmodulin 1"/>
    <property type="match status" value="1"/>
</dbReference>
<dbReference type="EMBL" id="PZQS01000012">
    <property type="protein sequence ID" value="PVD20722.1"/>
    <property type="molecule type" value="Genomic_DNA"/>
</dbReference>
<evidence type="ECO:0000313" key="7">
    <source>
        <dbReference type="Proteomes" id="UP000245119"/>
    </source>
</evidence>
<dbReference type="Proteomes" id="UP000245119">
    <property type="component" value="Linkage Group LG12"/>
</dbReference>
<dbReference type="Pfam" id="PF13499">
    <property type="entry name" value="EF-hand_7"/>
    <property type="match status" value="1"/>
</dbReference>
<protein>
    <recommendedName>
        <fullName evidence="5">EF-hand domain-containing protein</fullName>
    </recommendedName>
</protein>
<keyword evidence="1" id="KW-0677">Repeat</keyword>
<dbReference type="InterPro" id="IPR002048">
    <property type="entry name" value="EF_hand_dom"/>
</dbReference>
<proteinExistence type="predicted"/>
<feature type="domain" description="EF-hand" evidence="5">
    <location>
        <begin position="54"/>
        <end position="89"/>
    </location>
</feature>
<dbReference type="CDD" id="cd00051">
    <property type="entry name" value="EFh"/>
    <property type="match status" value="2"/>
</dbReference>
<evidence type="ECO:0000256" key="4">
    <source>
        <dbReference type="SAM" id="MobiDB-lite"/>
    </source>
</evidence>
<feature type="region of interest" description="Disordered" evidence="4">
    <location>
        <begin position="1"/>
        <end position="20"/>
    </location>
</feature>
<keyword evidence="2" id="KW-0106">Calcium</keyword>
<dbReference type="PROSITE" id="PS50222">
    <property type="entry name" value="EF_HAND_2"/>
    <property type="match status" value="2"/>
</dbReference>
<name>A0A2T7NHV3_POMCA</name>
<dbReference type="InterPro" id="IPR011992">
    <property type="entry name" value="EF-hand-dom_pair"/>
</dbReference>
<dbReference type="SMART" id="SM00054">
    <property type="entry name" value="EFh"/>
    <property type="match status" value="3"/>
</dbReference>
<sequence length="122" mass="14128">MEDSDGQETKDKRQRRPPRRFCKKHMFSDEKIQGSGTIDFDEFVDIFARKVTMDPEAELKEVFRVFDSDHDGFISPAELYGVLSRLGEKITRQEAEEMVKEADLNGDGKVDYSEFRAILSSR</sequence>
<gene>
    <name evidence="6" type="ORF">C0Q70_18882</name>
</gene>
<dbReference type="STRING" id="400727.A0A2T7NHV3"/>
<dbReference type="GO" id="GO:0005509">
    <property type="term" value="F:calcium ion binding"/>
    <property type="evidence" value="ECO:0007669"/>
    <property type="project" value="InterPro"/>
</dbReference>
<reference evidence="6 7" key="1">
    <citation type="submission" date="2018-04" db="EMBL/GenBank/DDBJ databases">
        <title>The genome of golden apple snail Pomacea canaliculata provides insight into stress tolerance and invasive adaptation.</title>
        <authorList>
            <person name="Liu C."/>
            <person name="Liu B."/>
            <person name="Ren Y."/>
            <person name="Zhang Y."/>
            <person name="Wang H."/>
            <person name="Li S."/>
            <person name="Jiang F."/>
            <person name="Yin L."/>
            <person name="Zhang G."/>
            <person name="Qian W."/>
            <person name="Fan W."/>
        </authorList>
    </citation>
    <scope>NUCLEOTIDE SEQUENCE [LARGE SCALE GENOMIC DNA]</scope>
    <source>
        <strain evidence="6">SZHN2017</strain>
        <tissue evidence="6">Muscle</tissue>
    </source>
</reference>
<comment type="caution">
    <text evidence="6">The sequence shown here is derived from an EMBL/GenBank/DDBJ whole genome shotgun (WGS) entry which is preliminary data.</text>
</comment>
<feature type="domain" description="EF-hand" evidence="5">
    <location>
        <begin position="90"/>
        <end position="122"/>
    </location>
</feature>
<evidence type="ECO:0000256" key="2">
    <source>
        <dbReference type="ARBA" id="ARBA00022837"/>
    </source>
</evidence>
<dbReference type="PANTHER" id="PTHR23050">
    <property type="entry name" value="CALCIUM BINDING PROTEIN"/>
    <property type="match status" value="1"/>
</dbReference>
<evidence type="ECO:0000259" key="5">
    <source>
        <dbReference type="PROSITE" id="PS50222"/>
    </source>
</evidence>
<dbReference type="InterPro" id="IPR050145">
    <property type="entry name" value="Centrin_CML-like"/>
</dbReference>
<dbReference type="OrthoDB" id="26525at2759"/>
<keyword evidence="3" id="KW-0514">Muscle protein</keyword>
<accession>A0A2T7NHV3</accession>
<organism evidence="6 7">
    <name type="scientific">Pomacea canaliculata</name>
    <name type="common">Golden apple snail</name>
    <dbReference type="NCBI Taxonomy" id="400727"/>
    <lineage>
        <taxon>Eukaryota</taxon>
        <taxon>Metazoa</taxon>
        <taxon>Spiralia</taxon>
        <taxon>Lophotrochozoa</taxon>
        <taxon>Mollusca</taxon>
        <taxon>Gastropoda</taxon>
        <taxon>Caenogastropoda</taxon>
        <taxon>Architaenioglossa</taxon>
        <taxon>Ampullarioidea</taxon>
        <taxon>Ampullariidae</taxon>
        <taxon>Pomacea</taxon>
    </lineage>
</organism>
<evidence type="ECO:0000256" key="1">
    <source>
        <dbReference type="ARBA" id="ARBA00022737"/>
    </source>
</evidence>
<dbReference type="AlphaFoldDB" id="A0A2T7NHV3"/>
<dbReference type="SUPFAM" id="SSF47473">
    <property type="entry name" value="EF-hand"/>
    <property type="match status" value="1"/>
</dbReference>
<dbReference type="InterPro" id="IPR018247">
    <property type="entry name" value="EF_Hand_1_Ca_BS"/>
</dbReference>
<evidence type="ECO:0000256" key="3">
    <source>
        <dbReference type="ARBA" id="ARBA00023179"/>
    </source>
</evidence>
<dbReference type="PROSITE" id="PS00018">
    <property type="entry name" value="EF_HAND_1"/>
    <property type="match status" value="2"/>
</dbReference>
<dbReference type="Gene3D" id="1.10.238.10">
    <property type="entry name" value="EF-hand"/>
    <property type="match status" value="1"/>
</dbReference>